<gene>
    <name evidence="1" type="ORF">PHPALM_7974</name>
</gene>
<accession>A0A2P4YB16</accession>
<organism evidence="1 2">
    <name type="scientific">Phytophthora palmivora</name>
    <dbReference type="NCBI Taxonomy" id="4796"/>
    <lineage>
        <taxon>Eukaryota</taxon>
        <taxon>Sar</taxon>
        <taxon>Stramenopiles</taxon>
        <taxon>Oomycota</taxon>
        <taxon>Peronosporomycetes</taxon>
        <taxon>Peronosporales</taxon>
        <taxon>Peronosporaceae</taxon>
        <taxon>Phytophthora</taxon>
    </lineage>
</organism>
<evidence type="ECO:0000313" key="2">
    <source>
        <dbReference type="Proteomes" id="UP000237271"/>
    </source>
</evidence>
<dbReference type="PANTHER" id="PTHR31569:SF4">
    <property type="entry name" value="SWIM-TYPE DOMAIN-CONTAINING PROTEIN"/>
    <property type="match status" value="1"/>
</dbReference>
<evidence type="ECO:0000313" key="1">
    <source>
        <dbReference type="EMBL" id="POM74980.1"/>
    </source>
</evidence>
<dbReference type="EMBL" id="NCKW01004183">
    <property type="protein sequence ID" value="POM74980.1"/>
    <property type="molecule type" value="Genomic_DNA"/>
</dbReference>
<proteinExistence type="predicted"/>
<dbReference type="PANTHER" id="PTHR31569">
    <property type="entry name" value="SWIM-TYPE DOMAIN-CONTAINING PROTEIN"/>
    <property type="match status" value="1"/>
</dbReference>
<protein>
    <recommendedName>
        <fullName evidence="3">MULE transposase domain-containing protein</fullName>
    </recommendedName>
</protein>
<evidence type="ECO:0008006" key="3">
    <source>
        <dbReference type="Google" id="ProtNLM"/>
    </source>
</evidence>
<dbReference type="Proteomes" id="UP000237271">
    <property type="component" value="Unassembled WGS sequence"/>
</dbReference>
<dbReference type="AlphaFoldDB" id="A0A2P4YB16"/>
<sequence>MQNHAEANYPDDYTTEIAQLYTIEPPPQGVHPSVDAAIDTIHRWTQSRRYDVSRQKIERNNDNEIRTILFACDRSGRPKNTRRIREKDRVRTLRGSKRIGCPMRIKIVAIDRNNTAGAWKIVYTRDGSQTHNHPPSLDVRVHTGHRQRSCERVSNSPNGIPEPRLFATDRDLACMNASDMVFPDVPKILCRWHINRNVLARVQGELGTVRLDQPGPNGETKKNTVQTNVFMAEYYETFESKTEADFDAHCVALRALNNTLALYLERTWWRYKTKIVKCWTDKYAHFGCHDTSTVEGTHAKIKRWLESSKGVQKEIFSLYFRGGYPLQMLSAISQPKMLLLFHTDLDTTSIQLWFA</sequence>
<dbReference type="InterPro" id="IPR052579">
    <property type="entry name" value="Zinc_finger_SWIM"/>
</dbReference>
<name>A0A2P4YB16_9STRA</name>
<dbReference type="OrthoDB" id="93417at2759"/>
<comment type="caution">
    <text evidence="1">The sequence shown here is derived from an EMBL/GenBank/DDBJ whole genome shotgun (WGS) entry which is preliminary data.</text>
</comment>
<keyword evidence="2" id="KW-1185">Reference proteome</keyword>
<reference evidence="1 2" key="1">
    <citation type="journal article" date="2017" name="Genome Biol. Evol.">
        <title>Phytophthora megakarya and P. palmivora, closely related causal agents of cacao black pod rot, underwent increases in genome sizes and gene numbers by different mechanisms.</title>
        <authorList>
            <person name="Ali S.S."/>
            <person name="Shao J."/>
            <person name="Lary D.J."/>
            <person name="Kronmiller B."/>
            <person name="Shen D."/>
            <person name="Strem M.D."/>
            <person name="Amoako-Attah I."/>
            <person name="Akrofi A.Y."/>
            <person name="Begoude B.A."/>
            <person name="Ten Hoopen G.M."/>
            <person name="Coulibaly K."/>
            <person name="Kebe B.I."/>
            <person name="Melnick R.L."/>
            <person name="Guiltinan M.J."/>
            <person name="Tyler B.M."/>
            <person name="Meinhardt L.W."/>
            <person name="Bailey B.A."/>
        </authorList>
    </citation>
    <scope>NUCLEOTIDE SEQUENCE [LARGE SCALE GENOMIC DNA]</scope>
    <source>
        <strain evidence="2">sbr112.9</strain>
    </source>
</reference>